<dbReference type="Gene3D" id="3.30.1330.40">
    <property type="entry name" value="RutC-like"/>
    <property type="match status" value="1"/>
</dbReference>
<evidence type="ECO:0000313" key="4">
    <source>
        <dbReference type="EMBL" id="CAB5008366.1"/>
    </source>
</evidence>
<dbReference type="EMBL" id="CAFBOP010000003">
    <property type="protein sequence ID" value="CAB4977476.1"/>
    <property type="molecule type" value="Genomic_DNA"/>
</dbReference>
<dbReference type="PIRSF" id="PIRSF005965">
    <property type="entry name" value="Chor_mut_AroH"/>
    <property type="match status" value="1"/>
</dbReference>
<dbReference type="SUPFAM" id="SSF55298">
    <property type="entry name" value="YjgF-like"/>
    <property type="match status" value="1"/>
</dbReference>
<evidence type="ECO:0000313" key="3">
    <source>
        <dbReference type="EMBL" id="CAB4977476.1"/>
    </source>
</evidence>
<dbReference type="EMBL" id="CAFBMN010000021">
    <property type="protein sequence ID" value="CAB4902694.1"/>
    <property type="molecule type" value="Genomic_DNA"/>
</dbReference>
<dbReference type="EMBL" id="CAFAAC010000009">
    <property type="protein sequence ID" value="CAB4780804.1"/>
    <property type="molecule type" value="Genomic_DNA"/>
</dbReference>
<evidence type="ECO:0000313" key="2">
    <source>
        <dbReference type="EMBL" id="CAB4902694.1"/>
    </source>
</evidence>
<proteinExistence type="predicted"/>
<gene>
    <name evidence="1" type="ORF">UFOPK2967_00280</name>
    <name evidence="2" type="ORF">UFOPK3587_00578</name>
    <name evidence="3" type="ORF">UFOPK3984_00175</name>
    <name evidence="4" type="ORF">UFOPK4114_00102</name>
</gene>
<dbReference type="AlphaFoldDB" id="A0A6J7PSS9"/>
<accession>A0A6J7PSS9</accession>
<dbReference type="InterPro" id="IPR035959">
    <property type="entry name" value="RutC-like_sf"/>
</dbReference>
<protein>
    <submittedName>
        <fullName evidence="4">Unannotated protein</fullName>
    </submittedName>
</protein>
<dbReference type="PROSITE" id="PS51167">
    <property type="entry name" value="CHORISMATE_MUT_1"/>
    <property type="match status" value="1"/>
</dbReference>
<dbReference type="GO" id="GO:0004106">
    <property type="term" value="F:chorismate mutase activity"/>
    <property type="evidence" value="ECO:0007669"/>
    <property type="project" value="TreeGrafter"/>
</dbReference>
<sequence length="120" mass="12288">MSTRAIRGAIQVEANTAAEIAAGVKELLPAILSANNVAISDVISVILTATPDLVADFPAAAARDIGFGGVPLLCASEIAVPGALPRVIRVMLHCETSAAASEITHVYLKGAMALRKDLAQ</sequence>
<evidence type="ECO:0000313" key="1">
    <source>
        <dbReference type="EMBL" id="CAB4780804.1"/>
    </source>
</evidence>
<dbReference type="PANTHER" id="PTHR21164:SF0">
    <property type="entry name" value="CHORISMATE MUTASE AROH"/>
    <property type="match status" value="1"/>
</dbReference>
<dbReference type="NCBIfam" id="TIGR01796">
    <property type="entry name" value="CM_mono_aroH"/>
    <property type="match status" value="1"/>
</dbReference>
<organism evidence="4">
    <name type="scientific">freshwater metagenome</name>
    <dbReference type="NCBI Taxonomy" id="449393"/>
    <lineage>
        <taxon>unclassified sequences</taxon>
        <taxon>metagenomes</taxon>
        <taxon>ecological metagenomes</taxon>
    </lineage>
</organism>
<dbReference type="CDD" id="cd02185">
    <property type="entry name" value="AroH"/>
    <property type="match status" value="1"/>
</dbReference>
<dbReference type="GO" id="GO:0046417">
    <property type="term" value="P:chorismate metabolic process"/>
    <property type="evidence" value="ECO:0007669"/>
    <property type="project" value="TreeGrafter"/>
</dbReference>
<dbReference type="EMBL" id="CAFBPP010000001">
    <property type="protein sequence ID" value="CAB5008366.1"/>
    <property type="molecule type" value="Genomic_DNA"/>
</dbReference>
<dbReference type="Pfam" id="PF07736">
    <property type="entry name" value="CM_1"/>
    <property type="match status" value="1"/>
</dbReference>
<reference evidence="4" key="1">
    <citation type="submission" date="2020-05" db="EMBL/GenBank/DDBJ databases">
        <authorList>
            <person name="Chiriac C."/>
            <person name="Salcher M."/>
            <person name="Ghai R."/>
            <person name="Kavagutti S V."/>
        </authorList>
    </citation>
    <scope>NUCLEOTIDE SEQUENCE</scope>
</reference>
<dbReference type="PANTHER" id="PTHR21164">
    <property type="entry name" value="CHORISMATE MUTASE"/>
    <property type="match status" value="1"/>
</dbReference>
<name>A0A6J7PSS9_9ZZZZ</name>
<dbReference type="InterPro" id="IPR008243">
    <property type="entry name" value="Chorismate_mutase_AroH"/>
</dbReference>